<reference evidence="1" key="1">
    <citation type="journal article" date="2018" name="Nat. Plants">
        <title>Whole-genome landscape of Medicago truncatula symbiotic genes.</title>
        <authorList>
            <person name="Pecrix Y."/>
            <person name="Gamas P."/>
            <person name="Carrere S."/>
        </authorList>
    </citation>
    <scope>NUCLEOTIDE SEQUENCE</scope>
    <source>
        <tissue evidence="1">Leaves</tissue>
    </source>
</reference>
<dbReference type="Proteomes" id="UP000265566">
    <property type="component" value="Chromosome 3"/>
</dbReference>
<name>A0A396IMQ8_MEDTR</name>
<protein>
    <submittedName>
        <fullName evidence="1">Uncharacterized protein</fullName>
    </submittedName>
</protein>
<evidence type="ECO:0000313" key="1">
    <source>
        <dbReference type="EMBL" id="RHN65634.1"/>
    </source>
</evidence>
<dbReference type="Gramene" id="rna13498">
    <property type="protein sequence ID" value="RHN65634.1"/>
    <property type="gene ID" value="gene13498"/>
</dbReference>
<proteinExistence type="predicted"/>
<comment type="caution">
    <text evidence="1">The sequence shown here is derived from an EMBL/GenBank/DDBJ whole genome shotgun (WGS) entry which is preliminary data.</text>
</comment>
<sequence length="292" mass="35287">MKKTFPTTNHRTTTRHDSYLRRQPPWRADHHWNPRFQSNHLYYRPRLPYFIVNLRLTHRLNLRREEIETLIADCKPNPDKFSFQPNESITASLNFNNGTDAISAVVWFWESRLSECRHELSPEFIEMNSDNSKHGDELKARLRSVFMSHVKELMEGKEINRWIKEWDRLSKEIKEVNSLLGKPFPVRVQDENIDRKKMLDGEKNLVEKRLKEFEYAMENILMYLEENNNNNDDDDDVNVIRFGERFDWEKICNFIVRERRRLEDGLPIYAYRKEILQQIYHQQVPYISSIQA</sequence>
<accession>A0A396IMQ8</accession>
<gene>
    <name evidence="1" type="ORF">MtrunA17_Chr3g0082081</name>
</gene>
<dbReference type="EMBL" id="PSQE01000003">
    <property type="protein sequence ID" value="RHN65634.1"/>
    <property type="molecule type" value="Genomic_DNA"/>
</dbReference>
<dbReference type="AlphaFoldDB" id="A0A396IMQ8"/>
<organism evidence="1">
    <name type="scientific">Medicago truncatula</name>
    <name type="common">Barrel medic</name>
    <name type="synonym">Medicago tribuloides</name>
    <dbReference type="NCBI Taxonomy" id="3880"/>
    <lineage>
        <taxon>Eukaryota</taxon>
        <taxon>Viridiplantae</taxon>
        <taxon>Streptophyta</taxon>
        <taxon>Embryophyta</taxon>
        <taxon>Tracheophyta</taxon>
        <taxon>Spermatophyta</taxon>
        <taxon>Magnoliopsida</taxon>
        <taxon>eudicotyledons</taxon>
        <taxon>Gunneridae</taxon>
        <taxon>Pentapetalae</taxon>
        <taxon>rosids</taxon>
        <taxon>fabids</taxon>
        <taxon>Fabales</taxon>
        <taxon>Fabaceae</taxon>
        <taxon>Papilionoideae</taxon>
        <taxon>50 kb inversion clade</taxon>
        <taxon>NPAAA clade</taxon>
        <taxon>Hologalegina</taxon>
        <taxon>IRL clade</taxon>
        <taxon>Trifolieae</taxon>
        <taxon>Medicago</taxon>
    </lineage>
</organism>